<name>A0A7R7RRS1_MYCIT</name>
<keyword evidence="1" id="KW-0614">Plasmid</keyword>
<dbReference type="EMBL" id="AP024256">
    <property type="protein sequence ID" value="BCP02527.1"/>
    <property type="molecule type" value="Genomic_DNA"/>
</dbReference>
<dbReference type="AlphaFoldDB" id="A0A7R7RRS1"/>
<dbReference type="RefSeq" id="WP_202349074.1">
    <property type="nucleotide sequence ID" value="NZ_AP024256.1"/>
</dbReference>
<evidence type="ECO:0000313" key="2">
    <source>
        <dbReference type="Proteomes" id="UP000595205"/>
    </source>
</evidence>
<dbReference type="Proteomes" id="UP000595205">
    <property type="component" value="Plasmid pM018"/>
</dbReference>
<protein>
    <recommendedName>
        <fullName evidence="3">Tape measure protein</fullName>
    </recommendedName>
</protein>
<proteinExistence type="predicted"/>
<reference evidence="1 2" key="1">
    <citation type="submission" date="2020-12" db="EMBL/GenBank/DDBJ databases">
        <title>Genome sequence of clinical Mycobacterium intracellulare strains.</title>
        <authorList>
            <person name="Tateishi Y."/>
            <person name="Matsumoto S."/>
            <person name="Fukushima Y."/>
            <person name="Nakajima C."/>
            <person name="Suzuki Y."/>
        </authorList>
    </citation>
    <scope>NUCLEOTIDE SEQUENCE [LARGE SCALE GENOMIC DNA]</scope>
    <source>
        <strain evidence="1 2">M018</strain>
        <plasmid evidence="1 2">pM018</plasmid>
    </source>
</reference>
<gene>
    <name evidence="1" type="ORF">MINTM018_52960</name>
</gene>
<organism evidence="1 2">
    <name type="scientific">Mycobacterium intracellulare</name>
    <dbReference type="NCBI Taxonomy" id="1767"/>
    <lineage>
        <taxon>Bacteria</taxon>
        <taxon>Bacillati</taxon>
        <taxon>Actinomycetota</taxon>
        <taxon>Actinomycetes</taxon>
        <taxon>Mycobacteriales</taxon>
        <taxon>Mycobacteriaceae</taxon>
        <taxon>Mycobacterium</taxon>
        <taxon>Mycobacterium avium complex (MAC)</taxon>
    </lineage>
</organism>
<evidence type="ECO:0000313" key="1">
    <source>
        <dbReference type="EMBL" id="BCP02527.1"/>
    </source>
</evidence>
<evidence type="ECO:0008006" key="3">
    <source>
        <dbReference type="Google" id="ProtNLM"/>
    </source>
</evidence>
<accession>A0A7R7RRS1</accession>
<sequence length="892" mass="92625">MAGGQVVGTISIKVTPDTSKFRRELHAELAAIEKEEEAKVKVKADFDKNGLAEKVKAAAEEADARAKVKVDVNTDYLKGKIAQELSGFRTKVKVDVDVDKSLLDRLRSRGGGGGGGLFGGGGGGGGFGGRLGSVGNFGSPANLIAIMSLLPPALAIVAPALASLPALLSAVVAPIGAVALGMGGLKKAAEDAGLASVDKKGKLKVGPALKEIQDAVSDVFAKGFTPILQQLLTVAGPVKTAMRGVAEGLVDIAGGLTKTLTSPAITNQLNTLFANIGGLFSAAAPGISSFMTGMINLATQVSTHFPGLANWFNELGDKFSGWVDKISKDGSLDKAISGMRPVLDSVVGFVGKLFDAGIKLAADPQMQNSIKQTLDSITNLTTKALPDLTNFFNAIAPMIEKLVNLLPQGHTPALDPSSPFSPNHVGANGNVPHGFQPWGWNRKPGSGPGGDGNIDVAEWWMKVNGIPNPADQKQQENIFKHPFGKFGDWFGNLWAKAFEDQSKQLQDHPFGKFGDLFSTPKAGADTTPFNPGPVAPGFVQNPSGIGQAAQQAAQQAQGVSGQIKAAFDQIPQQLQGVWQAVTAGSQGAFDGLVNAAKTAVQQIIAEVGKIPGEVTKALSGLRAAGEAAGQALGQGMAAGITAGKGAAVAAAKDLASAVEGAAKVQLGVKSPSTVFASIGNYTAQGFQQGLEGGFQGVIQRATDLAGRVSEAMKNGVATPGLAKNISDELKEIGAEYDQLKVQRDALDPKDKSGRKSITDQMRQLQTLRDQLKLGKDYFPDKKGNSPQDMNIGQMFGQQLQKLPGIGSNFAMANINQFEQDLGISGKGAIPTIANIGIQWATSQLSKSIGSAFGNQAKPGGGNDTHIHVSSVDEAMAVKQNEQNRKALQYAGR</sequence>
<geneLocation type="plasmid" evidence="1 2">
    <name>pM018</name>
</geneLocation>